<evidence type="ECO:0000313" key="3">
    <source>
        <dbReference type="EMBL" id="PIR74583.1"/>
    </source>
</evidence>
<evidence type="ECO:0000256" key="1">
    <source>
        <dbReference type="SAM" id="MobiDB-lite"/>
    </source>
</evidence>
<feature type="compositionally biased region" description="Basic and acidic residues" evidence="1">
    <location>
        <begin position="1"/>
        <end position="13"/>
    </location>
</feature>
<organism evidence="3 4">
    <name type="scientific">Candidatus Magasanikbacteria bacterium CG10_big_fil_rev_8_21_14_0_10_47_10</name>
    <dbReference type="NCBI Taxonomy" id="1974652"/>
    <lineage>
        <taxon>Bacteria</taxon>
        <taxon>Candidatus Magasanikiibacteriota</taxon>
    </lineage>
</organism>
<keyword evidence="2" id="KW-1133">Transmembrane helix</keyword>
<feature type="transmembrane region" description="Helical" evidence="2">
    <location>
        <begin position="48"/>
        <end position="68"/>
    </location>
</feature>
<feature type="region of interest" description="Disordered" evidence="1">
    <location>
        <begin position="1"/>
        <end position="22"/>
    </location>
</feature>
<evidence type="ECO:0000313" key="4">
    <source>
        <dbReference type="Proteomes" id="UP000230154"/>
    </source>
</evidence>
<dbReference type="Proteomes" id="UP000230154">
    <property type="component" value="Unassembled WGS sequence"/>
</dbReference>
<evidence type="ECO:0000256" key="2">
    <source>
        <dbReference type="SAM" id="Phobius"/>
    </source>
</evidence>
<dbReference type="AlphaFoldDB" id="A0A2H0TQY1"/>
<reference evidence="4" key="1">
    <citation type="submission" date="2017-09" db="EMBL/GenBank/DDBJ databases">
        <title>Depth-based differentiation of microbial function through sediment-hosted aquifers and enrichment of novel symbionts in the deep terrestrial subsurface.</title>
        <authorList>
            <person name="Probst A.J."/>
            <person name="Ladd B."/>
            <person name="Jarett J.K."/>
            <person name="Geller-Mcgrath D.E."/>
            <person name="Sieber C.M.K."/>
            <person name="Emerson J.B."/>
            <person name="Anantharaman K."/>
            <person name="Thomas B.C."/>
            <person name="Malmstrom R."/>
            <person name="Stieglmeier M."/>
            <person name="Klingl A."/>
            <person name="Woyke T."/>
            <person name="Ryan C.M."/>
            <person name="Banfield J.F."/>
        </authorList>
    </citation>
    <scope>NUCLEOTIDE SEQUENCE [LARGE SCALE GENOMIC DNA]</scope>
</reference>
<keyword evidence="2" id="KW-0472">Membrane</keyword>
<protein>
    <submittedName>
        <fullName evidence="3">Uncharacterized protein</fullName>
    </submittedName>
</protein>
<accession>A0A2H0TQY1</accession>
<dbReference type="EMBL" id="PFCB01000016">
    <property type="protein sequence ID" value="PIR74583.1"/>
    <property type="molecule type" value="Genomic_DNA"/>
</dbReference>
<comment type="caution">
    <text evidence="3">The sequence shown here is derived from an EMBL/GenBank/DDBJ whole genome shotgun (WGS) entry which is preliminary data.</text>
</comment>
<name>A0A2H0TQY1_9BACT</name>
<gene>
    <name evidence="3" type="ORF">COU35_01750</name>
</gene>
<proteinExistence type="predicted"/>
<keyword evidence="2" id="KW-0812">Transmembrane</keyword>
<sequence length="114" mass="12928">MPEQKSSKKEQKETNAQASASPRDTLSFLKAIYEQNEKIKRRLTLMTIGSYIRLAIILIPIILGLIYLPRFLDDASQVYQLLRPPIQNDTGIQKIISNIPEGQFQSILDLISGQ</sequence>